<dbReference type="EMBL" id="HBUF01235492">
    <property type="protein sequence ID" value="CAG6675065.1"/>
    <property type="molecule type" value="Transcribed_RNA"/>
</dbReference>
<accession>A0A8D8WYH8</accession>
<reference evidence="1" key="1">
    <citation type="submission" date="2021-05" db="EMBL/GenBank/DDBJ databases">
        <authorList>
            <person name="Alioto T."/>
            <person name="Alioto T."/>
            <person name="Gomez Garrido J."/>
        </authorList>
    </citation>
    <scope>NUCLEOTIDE SEQUENCE</scope>
</reference>
<name>A0A8D8WYH8_9HEMI</name>
<dbReference type="AlphaFoldDB" id="A0A8D8WYH8"/>
<organism evidence="1">
    <name type="scientific">Cacopsylla melanoneura</name>
    <dbReference type="NCBI Taxonomy" id="428564"/>
    <lineage>
        <taxon>Eukaryota</taxon>
        <taxon>Metazoa</taxon>
        <taxon>Ecdysozoa</taxon>
        <taxon>Arthropoda</taxon>
        <taxon>Hexapoda</taxon>
        <taxon>Insecta</taxon>
        <taxon>Pterygota</taxon>
        <taxon>Neoptera</taxon>
        <taxon>Paraneoptera</taxon>
        <taxon>Hemiptera</taxon>
        <taxon>Sternorrhyncha</taxon>
        <taxon>Psylloidea</taxon>
        <taxon>Psyllidae</taxon>
        <taxon>Psyllinae</taxon>
        <taxon>Cacopsylla</taxon>
    </lineage>
</organism>
<proteinExistence type="predicted"/>
<dbReference type="EMBL" id="HBUF01235493">
    <property type="protein sequence ID" value="CAG6675073.1"/>
    <property type="molecule type" value="Transcribed_RNA"/>
</dbReference>
<dbReference type="EMBL" id="HBUF01235491">
    <property type="protein sequence ID" value="CAG6675057.1"/>
    <property type="molecule type" value="Transcribed_RNA"/>
</dbReference>
<evidence type="ECO:0000313" key="1">
    <source>
        <dbReference type="EMBL" id="CAG6675065.1"/>
    </source>
</evidence>
<protein>
    <submittedName>
        <fullName evidence="1">Uncharacterized protein</fullName>
    </submittedName>
</protein>
<sequence length="121" mass="13861">MRGVFSVFLLQMDISWTSLGNLFDIPTSDAFLTTVKKIILDSFPDGWREWRVISSVAEFSIPPNQRNKVRFAIPSVRLVKAHEPALDYLSERRSRAIKERLLSWPLGKALIFSPSQISIEI</sequence>